<evidence type="ECO:0000259" key="11">
    <source>
        <dbReference type="PROSITE" id="PS50109"/>
    </source>
</evidence>
<dbReference type="AlphaFoldDB" id="A0A7X0JS16"/>
<keyword evidence="9" id="KW-0067">ATP-binding</keyword>
<dbReference type="GO" id="GO:0000155">
    <property type="term" value="F:phosphorelay sensor kinase activity"/>
    <property type="evidence" value="ECO:0007669"/>
    <property type="project" value="InterPro"/>
</dbReference>
<organism evidence="13 14">
    <name type="scientific">Pseudoteredinibacter isoporae</name>
    <dbReference type="NCBI Taxonomy" id="570281"/>
    <lineage>
        <taxon>Bacteria</taxon>
        <taxon>Pseudomonadati</taxon>
        <taxon>Pseudomonadota</taxon>
        <taxon>Gammaproteobacteria</taxon>
        <taxon>Cellvibrionales</taxon>
        <taxon>Cellvibrionaceae</taxon>
        <taxon>Pseudoteredinibacter</taxon>
    </lineage>
</organism>
<feature type="transmembrane region" description="Helical" evidence="10">
    <location>
        <begin position="12"/>
        <end position="31"/>
    </location>
</feature>
<evidence type="ECO:0000259" key="12">
    <source>
        <dbReference type="PROSITE" id="PS50885"/>
    </source>
</evidence>
<dbReference type="PROSITE" id="PS50885">
    <property type="entry name" value="HAMP"/>
    <property type="match status" value="1"/>
</dbReference>
<dbReference type="SMART" id="SM00387">
    <property type="entry name" value="HATPase_c"/>
    <property type="match status" value="1"/>
</dbReference>
<sequence length="423" mass="48258">MKSQFIKLYCGLIVSIVLALVLMQALLLNLFGDAQDELFQQQMASYRTLVLETTDQAERRMLRMQTLAEDMGAELLPAEEDELYEEERRQVLEQGLLVLNSDEALCYFVLPGDAQIYRLQYREDNPLLDQLYFFENMTILAIFGALGLVLAFWLYRFGRRLTALDQTARAFAEGDLSVRASMASHAEVGSLNETFNVMAQRIEKLLSSQKQLSNAVAHELRSPIFRLQCQLDMLAESQDETKRQGYIKGIEEDLQELSDLLEELLQYARMESADLRIERKPQDMVNWLFELIEHVQLESHKPIRFSHAAPLHKCRFDAHLFQRALQNLLRNALRYAETQVNVTLSIMDEGLQIHVDDDGPGIPADKREDIFQPFLRLDASRTRDEGGHGLGLSIAQQIVQLHQGRLTVSDSPLGGARFTVAIA</sequence>
<dbReference type="InterPro" id="IPR004358">
    <property type="entry name" value="Sig_transdc_His_kin-like_C"/>
</dbReference>
<dbReference type="InParanoid" id="A0A7X0JS16"/>
<dbReference type="SUPFAM" id="SSF158472">
    <property type="entry name" value="HAMP domain-like"/>
    <property type="match status" value="1"/>
</dbReference>
<proteinExistence type="predicted"/>
<dbReference type="FunCoup" id="A0A7X0JS16">
    <property type="interactions" value="141"/>
</dbReference>
<evidence type="ECO:0000256" key="2">
    <source>
        <dbReference type="ARBA" id="ARBA00004651"/>
    </source>
</evidence>
<comment type="subcellular location">
    <subcellularLocation>
        <location evidence="2">Cell membrane</location>
        <topology evidence="2">Multi-pass membrane protein</topology>
    </subcellularLocation>
</comment>
<evidence type="ECO:0000256" key="5">
    <source>
        <dbReference type="ARBA" id="ARBA00022553"/>
    </source>
</evidence>
<dbReference type="EC" id="2.7.13.3" evidence="3"/>
<dbReference type="EMBL" id="JACHHT010000001">
    <property type="protein sequence ID" value="MBB6521247.1"/>
    <property type="molecule type" value="Genomic_DNA"/>
</dbReference>
<dbReference type="GO" id="GO:0005524">
    <property type="term" value="F:ATP binding"/>
    <property type="evidence" value="ECO:0007669"/>
    <property type="project" value="UniProtKB-KW"/>
</dbReference>
<dbReference type="InterPro" id="IPR036890">
    <property type="entry name" value="HATPase_C_sf"/>
</dbReference>
<dbReference type="PRINTS" id="PR00344">
    <property type="entry name" value="BCTRLSENSOR"/>
</dbReference>
<dbReference type="PANTHER" id="PTHR44936:SF10">
    <property type="entry name" value="SENSOR PROTEIN RSTB"/>
    <property type="match status" value="1"/>
</dbReference>
<evidence type="ECO:0000313" key="14">
    <source>
        <dbReference type="Proteomes" id="UP000528457"/>
    </source>
</evidence>
<keyword evidence="10" id="KW-0472">Membrane</keyword>
<dbReference type="SMART" id="SM00388">
    <property type="entry name" value="HisKA"/>
    <property type="match status" value="1"/>
</dbReference>
<name>A0A7X0JS16_9GAMM</name>
<dbReference type="RefSeq" id="WP_166849044.1">
    <property type="nucleotide sequence ID" value="NZ_JAAONY010000001.1"/>
</dbReference>
<evidence type="ECO:0000256" key="8">
    <source>
        <dbReference type="ARBA" id="ARBA00022777"/>
    </source>
</evidence>
<evidence type="ECO:0000256" key="1">
    <source>
        <dbReference type="ARBA" id="ARBA00000085"/>
    </source>
</evidence>
<reference evidence="13 14" key="1">
    <citation type="submission" date="2020-08" db="EMBL/GenBank/DDBJ databases">
        <title>Genomic Encyclopedia of Type Strains, Phase IV (KMG-IV): sequencing the most valuable type-strain genomes for metagenomic binning, comparative biology and taxonomic classification.</title>
        <authorList>
            <person name="Goeker M."/>
        </authorList>
    </citation>
    <scope>NUCLEOTIDE SEQUENCE [LARGE SCALE GENOMIC DNA]</scope>
    <source>
        <strain evidence="13 14">DSM 22368</strain>
    </source>
</reference>
<dbReference type="Pfam" id="PF02518">
    <property type="entry name" value="HATPase_c"/>
    <property type="match status" value="1"/>
</dbReference>
<dbReference type="InterPro" id="IPR003660">
    <property type="entry name" value="HAMP_dom"/>
</dbReference>
<dbReference type="Proteomes" id="UP000528457">
    <property type="component" value="Unassembled WGS sequence"/>
</dbReference>
<keyword evidence="10" id="KW-1133">Transmembrane helix</keyword>
<dbReference type="InterPro" id="IPR036097">
    <property type="entry name" value="HisK_dim/P_sf"/>
</dbReference>
<gene>
    <name evidence="13" type="ORF">HNR48_001525</name>
</gene>
<dbReference type="CDD" id="cd06225">
    <property type="entry name" value="HAMP"/>
    <property type="match status" value="1"/>
</dbReference>
<dbReference type="SUPFAM" id="SSF47384">
    <property type="entry name" value="Homodimeric domain of signal transducing histidine kinase"/>
    <property type="match status" value="1"/>
</dbReference>
<dbReference type="PANTHER" id="PTHR44936">
    <property type="entry name" value="SENSOR PROTEIN CREC"/>
    <property type="match status" value="1"/>
</dbReference>
<evidence type="ECO:0000313" key="13">
    <source>
        <dbReference type="EMBL" id="MBB6521247.1"/>
    </source>
</evidence>
<keyword evidence="14" id="KW-1185">Reference proteome</keyword>
<dbReference type="PROSITE" id="PS50109">
    <property type="entry name" value="HIS_KIN"/>
    <property type="match status" value="1"/>
</dbReference>
<keyword evidence="7" id="KW-0547">Nucleotide-binding</keyword>
<dbReference type="Pfam" id="PF00512">
    <property type="entry name" value="HisKA"/>
    <property type="match status" value="1"/>
</dbReference>
<dbReference type="SUPFAM" id="SSF55874">
    <property type="entry name" value="ATPase domain of HSP90 chaperone/DNA topoisomerase II/histidine kinase"/>
    <property type="match status" value="1"/>
</dbReference>
<comment type="caution">
    <text evidence="13">The sequence shown here is derived from an EMBL/GenBank/DDBJ whole genome shotgun (WGS) entry which is preliminary data.</text>
</comment>
<comment type="catalytic activity">
    <reaction evidence="1">
        <text>ATP + protein L-histidine = ADP + protein N-phospho-L-histidine.</text>
        <dbReference type="EC" id="2.7.13.3"/>
    </reaction>
</comment>
<dbReference type="InterPro" id="IPR003661">
    <property type="entry name" value="HisK_dim/P_dom"/>
</dbReference>
<dbReference type="SMART" id="SM00304">
    <property type="entry name" value="HAMP"/>
    <property type="match status" value="1"/>
</dbReference>
<dbReference type="InterPro" id="IPR003594">
    <property type="entry name" value="HATPase_dom"/>
</dbReference>
<evidence type="ECO:0000256" key="6">
    <source>
        <dbReference type="ARBA" id="ARBA00022679"/>
    </source>
</evidence>
<keyword evidence="6 13" id="KW-0808">Transferase</keyword>
<dbReference type="Gene3D" id="1.10.287.130">
    <property type="match status" value="1"/>
</dbReference>
<evidence type="ECO:0000256" key="3">
    <source>
        <dbReference type="ARBA" id="ARBA00012438"/>
    </source>
</evidence>
<feature type="transmembrane region" description="Helical" evidence="10">
    <location>
        <begin position="131"/>
        <end position="155"/>
    </location>
</feature>
<feature type="domain" description="HAMP" evidence="12">
    <location>
        <begin position="155"/>
        <end position="207"/>
    </location>
</feature>
<evidence type="ECO:0000256" key="10">
    <source>
        <dbReference type="SAM" id="Phobius"/>
    </source>
</evidence>
<keyword evidence="4" id="KW-1003">Cell membrane</keyword>
<dbReference type="Gene3D" id="1.10.8.500">
    <property type="entry name" value="HAMP domain in histidine kinase"/>
    <property type="match status" value="1"/>
</dbReference>
<dbReference type="InterPro" id="IPR050980">
    <property type="entry name" value="2C_sensor_his_kinase"/>
</dbReference>
<accession>A0A7X0JS16</accession>
<dbReference type="GO" id="GO:0005886">
    <property type="term" value="C:plasma membrane"/>
    <property type="evidence" value="ECO:0007669"/>
    <property type="project" value="UniProtKB-SubCell"/>
</dbReference>
<dbReference type="InterPro" id="IPR005467">
    <property type="entry name" value="His_kinase_dom"/>
</dbReference>
<evidence type="ECO:0000256" key="7">
    <source>
        <dbReference type="ARBA" id="ARBA00022741"/>
    </source>
</evidence>
<protein>
    <recommendedName>
        <fullName evidence="3">histidine kinase</fullName>
        <ecNumber evidence="3">2.7.13.3</ecNumber>
    </recommendedName>
</protein>
<keyword evidence="5" id="KW-0597">Phosphoprotein</keyword>
<evidence type="ECO:0000256" key="4">
    <source>
        <dbReference type="ARBA" id="ARBA00022475"/>
    </source>
</evidence>
<dbReference type="Pfam" id="PF00672">
    <property type="entry name" value="HAMP"/>
    <property type="match status" value="1"/>
</dbReference>
<dbReference type="Gene3D" id="3.30.565.10">
    <property type="entry name" value="Histidine kinase-like ATPase, C-terminal domain"/>
    <property type="match status" value="1"/>
</dbReference>
<feature type="domain" description="Histidine kinase" evidence="11">
    <location>
        <begin position="215"/>
        <end position="423"/>
    </location>
</feature>
<keyword evidence="8 13" id="KW-0418">Kinase</keyword>
<evidence type="ECO:0000256" key="9">
    <source>
        <dbReference type="ARBA" id="ARBA00022840"/>
    </source>
</evidence>
<keyword evidence="10" id="KW-0812">Transmembrane</keyword>